<keyword evidence="3" id="KW-1185">Reference proteome</keyword>
<evidence type="ECO:0000313" key="3">
    <source>
        <dbReference type="Proteomes" id="UP000276770"/>
    </source>
</evidence>
<organism evidence="2 3">
    <name type="scientific">Falsibacillus albus</name>
    <dbReference type="NCBI Taxonomy" id="2478915"/>
    <lineage>
        <taxon>Bacteria</taxon>
        <taxon>Bacillati</taxon>
        <taxon>Bacillota</taxon>
        <taxon>Bacilli</taxon>
        <taxon>Bacillales</taxon>
        <taxon>Bacillaceae</taxon>
        <taxon>Falsibacillus</taxon>
    </lineage>
</organism>
<accession>A0A3L7JY76</accession>
<comment type="caution">
    <text evidence="2">The sequence shown here is derived from an EMBL/GenBank/DDBJ whole genome shotgun (WGS) entry which is preliminary data.</text>
</comment>
<dbReference type="InterPro" id="IPR049646">
    <property type="entry name" value="GvpT/GvpP-like"/>
</dbReference>
<gene>
    <name evidence="2" type="ORF">D9X91_10630</name>
</gene>
<dbReference type="OrthoDB" id="2888899at2"/>
<dbReference type="EMBL" id="RCVZ01000006">
    <property type="protein sequence ID" value="RLQ95480.1"/>
    <property type="molecule type" value="Genomic_DNA"/>
</dbReference>
<dbReference type="RefSeq" id="WP_121680595.1">
    <property type="nucleotide sequence ID" value="NZ_RCVZ01000006.1"/>
</dbReference>
<dbReference type="AlphaFoldDB" id="A0A3L7JY76"/>
<sequence length="153" mass="16629">MANNDKSEPKEKSEIQNNENSSRINLAILGGFVGAGIGLLSNPGTGKKVLSSIGQSEAVRVAGKELRRTAQEVITDQAIIQIRKTAAGYLEKGRGNLITSKILKADDDQAAANTGPENELSTKYKELKEENKQLKDHLSKIDEKLNQLLDSKK</sequence>
<proteinExistence type="predicted"/>
<feature type="coiled-coil region" evidence="1">
    <location>
        <begin position="117"/>
        <end position="151"/>
    </location>
</feature>
<protein>
    <submittedName>
        <fullName evidence="2">Gas vesicle protein GvpP</fullName>
    </submittedName>
</protein>
<keyword evidence="1" id="KW-0175">Coiled coil</keyword>
<name>A0A3L7JY76_9BACI</name>
<dbReference type="NCBIfam" id="NF041669">
    <property type="entry name" value="GvpT"/>
    <property type="match status" value="1"/>
</dbReference>
<dbReference type="Proteomes" id="UP000276770">
    <property type="component" value="Unassembled WGS sequence"/>
</dbReference>
<evidence type="ECO:0000313" key="2">
    <source>
        <dbReference type="EMBL" id="RLQ95480.1"/>
    </source>
</evidence>
<evidence type="ECO:0000256" key="1">
    <source>
        <dbReference type="SAM" id="Coils"/>
    </source>
</evidence>
<reference evidence="2 3" key="1">
    <citation type="submission" date="2018-10" db="EMBL/GenBank/DDBJ databases">
        <title>Falsibacillus sp. genome draft.</title>
        <authorList>
            <person name="Shi S."/>
        </authorList>
    </citation>
    <scope>NUCLEOTIDE SEQUENCE [LARGE SCALE GENOMIC DNA]</scope>
    <source>
        <strain evidence="2 3">GY 10110</strain>
    </source>
</reference>